<organism evidence="2 3">
    <name type="scientific">Ruminobacter amylophilus</name>
    <dbReference type="NCBI Taxonomy" id="867"/>
    <lineage>
        <taxon>Bacteria</taxon>
        <taxon>Pseudomonadati</taxon>
        <taxon>Pseudomonadota</taxon>
        <taxon>Gammaproteobacteria</taxon>
        <taxon>Aeromonadales</taxon>
        <taxon>Succinivibrionaceae</taxon>
        <taxon>Ruminobacter</taxon>
    </lineage>
</organism>
<keyword evidence="1" id="KW-0732">Signal</keyword>
<evidence type="ECO:0000313" key="2">
    <source>
        <dbReference type="EMBL" id="SFP65396.1"/>
    </source>
</evidence>
<reference evidence="2 3" key="1">
    <citation type="submission" date="2016-10" db="EMBL/GenBank/DDBJ databases">
        <authorList>
            <person name="Varghese N."/>
            <person name="Submissions S."/>
        </authorList>
    </citation>
    <scope>NUCLEOTIDE SEQUENCE [LARGE SCALE GENOMIC DNA]</scope>
    <source>
        <strain evidence="2 3">DSM 1361</strain>
    </source>
</reference>
<name>A0A662ZJD3_9GAMM</name>
<feature type="signal peptide" evidence="1">
    <location>
        <begin position="1"/>
        <end position="18"/>
    </location>
</feature>
<keyword evidence="3" id="KW-1185">Reference proteome</keyword>
<dbReference type="AlphaFoldDB" id="A0A662ZJD3"/>
<feature type="chain" id="PRO_5024887746" evidence="1">
    <location>
        <begin position="19"/>
        <end position="110"/>
    </location>
</feature>
<proteinExistence type="predicted"/>
<protein>
    <submittedName>
        <fullName evidence="2">MSHA biogenesis protein MshK</fullName>
    </submittedName>
</protein>
<evidence type="ECO:0000256" key="1">
    <source>
        <dbReference type="SAM" id="SignalP"/>
    </source>
</evidence>
<evidence type="ECO:0000313" key="3">
    <source>
        <dbReference type="Proteomes" id="UP000243745"/>
    </source>
</evidence>
<dbReference type="EMBL" id="FOXF01000049">
    <property type="protein sequence ID" value="SFP65396.1"/>
    <property type="molecule type" value="Genomic_DNA"/>
</dbReference>
<sequence>MLKKIIILSAMLIPVAYAEDFQLHDPTTPLSGMSTSTSSDSKNSAEELKLQAIMRGNGRTRAIVNGRTCYISEECFGYRVYAINKSDILLKKDNNPVLVKLSLFTSKVQK</sequence>
<gene>
    <name evidence="2" type="ORF">SAMN02910344_01978</name>
</gene>
<accession>A0A662ZJD3</accession>
<dbReference type="RefSeq" id="WP_031578188.1">
    <property type="nucleotide sequence ID" value="NZ_FOXF01000049.1"/>
</dbReference>
<dbReference type="Proteomes" id="UP000243745">
    <property type="component" value="Unassembled WGS sequence"/>
</dbReference>